<evidence type="ECO:0008006" key="11">
    <source>
        <dbReference type="Google" id="ProtNLM"/>
    </source>
</evidence>
<evidence type="ECO:0000259" key="7">
    <source>
        <dbReference type="Pfam" id="PF04129"/>
    </source>
</evidence>
<keyword evidence="10" id="KW-1185">Reference proteome</keyword>
<evidence type="ECO:0000256" key="4">
    <source>
        <dbReference type="ARBA" id="ARBA00022927"/>
    </source>
</evidence>
<name>A0A1Z5JPE3_FISSO</name>
<sequence>MNDSSNLLLSSLSENAISHSGNARQVSDGDDGQEQLSHDLSMFLANPSLRAALADGSLDLTSYSDQVEKEMHELETKCIEAYRSKSDEILSMRADLDTCQSVLSQLQEMLLGFKADLGGLSGEIRQLQEKSRTLDVQLKNRKSAEHGLREFLEHVVIAPSVAHAITTGRVNPTFVQCVQELNQIYRDTHNNSKPQPWSANRAPGETTAGKEMQEQVHTLRLLAAARTREYFLEQMALLRRPQTNVRMIQVHGLVKYAALQDFLEEASPPFATEVFNVYVESMSKTLQQLFRTYQAQLLQLDSTKTSATRQDVIAIDDQLLRDSLTTRAKKRVDVFCLGKRASDCLDDIDSHQPILAHVALAENIKYPYERLFRSLLGHLVDAVTNEHVFCRQFFKRDAFQLLFNGTFSLLLEQLENYLFGCHDALCLLLMIKVTHSYKRLARSRTIHSLDSFFDQCTKLLWPRLKIIVEANLRSLKQATAAKLGGVELHAHYMSRRFAEFTCSILLILQNTKQAPRPGSGISTTDVVTPSKAMRSSSSVSGSSFTPGATDELASMSAGEKLLEDLSEMIDEFIALLKRLSDEHASQTKKTVFVINNLDQVVSIFQERRVVGKEFNKFVEHLMTQRENFVDTELLATGFSNMIAFVQQTEADFASKSGTGVDCEVNAQEVEALVLSFASSWKSNIELINRDVLSYFSNFRNGMEILKQVLTQLLLYYTRFQDLIRKVWKNKLPPFCKDLVATSVILAEIKKYALAI</sequence>
<comment type="similarity">
    <text evidence="2">Belongs to the VPS52 family.</text>
</comment>
<organism evidence="9 10">
    <name type="scientific">Fistulifera solaris</name>
    <name type="common">Oleaginous diatom</name>
    <dbReference type="NCBI Taxonomy" id="1519565"/>
    <lineage>
        <taxon>Eukaryota</taxon>
        <taxon>Sar</taxon>
        <taxon>Stramenopiles</taxon>
        <taxon>Ochrophyta</taxon>
        <taxon>Bacillariophyta</taxon>
        <taxon>Bacillariophyceae</taxon>
        <taxon>Bacillariophycidae</taxon>
        <taxon>Naviculales</taxon>
        <taxon>Naviculaceae</taxon>
        <taxon>Fistulifera</taxon>
    </lineage>
</organism>
<comment type="subcellular location">
    <subcellularLocation>
        <location evidence="1">Golgi apparatus</location>
        <location evidence="1">trans-Golgi network</location>
    </subcellularLocation>
</comment>
<dbReference type="GO" id="GO:0019905">
    <property type="term" value="F:syntaxin binding"/>
    <property type="evidence" value="ECO:0007669"/>
    <property type="project" value="TreeGrafter"/>
</dbReference>
<evidence type="ECO:0000256" key="2">
    <source>
        <dbReference type="ARBA" id="ARBA00008180"/>
    </source>
</evidence>
<dbReference type="FunCoup" id="A0A1Z5JPE3">
    <property type="interactions" value="378"/>
</dbReference>
<evidence type="ECO:0000256" key="1">
    <source>
        <dbReference type="ARBA" id="ARBA00004601"/>
    </source>
</evidence>
<dbReference type="InParanoid" id="A0A1Z5JPE3"/>
<dbReference type="GO" id="GO:0032456">
    <property type="term" value="P:endocytic recycling"/>
    <property type="evidence" value="ECO:0007669"/>
    <property type="project" value="TreeGrafter"/>
</dbReference>
<dbReference type="GO" id="GO:0042147">
    <property type="term" value="P:retrograde transport, endosome to Golgi"/>
    <property type="evidence" value="ECO:0007669"/>
    <property type="project" value="TreeGrafter"/>
</dbReference>
<evidence type="ECO:0000256" key="6">
    <source>
        <dbReference type="SAM" id="MobiDB-lite"/>
    </source>
</evidence>
<dbReference type="GO" id="GO:0000938">
    <property type="term" value="C:GARP complex"/>
    <property type="evidence" value="ECO:0007669"/>
    <property type="project" value="TreeGrafter"/>
</dbReference>
<keyword evidence="4" id="KW-0653">Protein transport</keyword>
<dbReference type="InterPro" id="IPR007258">
    <property type="entry name" value="Vps52"/>
</dbReference>
<comment type="caution">
    <text evidence="9">The sequence shown here is derived from an EMBL/GenBank/DDBJ whole genome shotgun (WGS) entry which is preliminary data.</text>
</comment>
<proteinExistence type="inferred from homology"/>
<keyword evidence="5" id="KW-0333">Golgi apparatus</keyword>
<keyword evidence="3" id="KW-0813">Transport</keyword>
<dbReference type="AlphaFoldDB" id="A0A1Z5JPE3"/>
<dbReference type="OrthoDB" id="19482at2759"/>
<dbReference type="PANTHER" id="PTHR14190:SF7">
    <property type="entry name" value="VACUOLAR PROTEIN SORTING-ASSOCIATED PROTEIN 52 HOMOLOG"/>
    <property type="match status" value="1"/>
</dbReference>
<protein>
    <recommendedName>
        <fullName evidence="11">Vacuolar protein sorting-associated protein 52</fullName>
    </recommendedName>
</protein>
<feature type="region of interest" description="Disordered" evidence="6">
    <location>
        <begin position="188"/>
        <end position="213"/>
    </location>
</feature>
<dbReference type="EMBL" id="BDSP01000097">
    <property type="protein sequence ID" value="GAX15890.1"/>
    <property type="molecule type" value="Genomic_DNA"/>
</dbReference>
<evidence type="ECO:0000313" key="9">
    <source>
        <dbReference type="EMBL" id="GAX15890.1"/>
    </source>
</evidence>
<evidence type="ECO:0000313" key="10">
    <source>
        <dbReference type="Proteomes" id="UP000198406"/>
    </source>
</evidence>
<feature type="domain" description="Vps52 coiled-coil" evidence="7">
    <location>
        <begin position="84"/>
        <end position="263"/>
    </location>
</feature>
<dbReference type="GO" id="GO:0006896">
    <property type="term" value="P:Golgi to vacuole transport"/>
    <property type="evidence" value="ECO:0007669"/>
    <property type="project" value="TreeGrafter"/>
</dbReference>
<dbReference type="Pfam" id="PF20655">
    <property type="entry name" value="Vps52_C"/>
    <property type="match status" value="1"/>
</dbReference>
<accession>A0A1Z5JPE3</accession>
<evidence type="ECO:0000256" key="5">
    <source>
        <dbReference type="ARBA" id="ARBA00023034"/>
    </source>
</evidence>
<reference evidence="9 10" key="1">
    <citation type="journal article" date="2015" name="Plant Cell">
        <title>Oil accumulation by the oleaginous diatom Fistulifera solaris as revealed by the genome and transcriptome.</title>
        <authorList>
            <person name="Tanaka T."/>
            <person name="Maeda Y."/>
            <person name="Veluchamy A."/>
            <person name="Tanaka M."/>
            <person name="Abida H."/>
            <person name="Marechal E."/>
            <person name="Bowler C."/>
            <person name="Muto M."/>
            <person name="Sunaga Y."/>
            <person name="Tanaka M."/>
            <person name="Yoshino T."/>
            <person name="Taniguchi T."/>
            <person name="Fukuda Y."/>
            <person name="Nemoto M."/>
            <person name="Matsumoto M."/>
            <person name="Wong P.S."/>
            <person name="Aburatani S."/>
            <person name="Fujibuchi W."/>
        </authorList>
    </citation>
    <scope>NUCLEOTIDE SEQUENCE [LARGE SCALE GENOMIC DNA]</scope>
    <source>
        <strain evidence="9 10">JPCC DA0580</strain>
    </source>
</reference>
<dbReference type="Proteomes" id="UP000198406">
    <property type="component" value="Unassembled WGS sequence"/>
</dbReference>
<evidence type="ECO:0000259" key="8">
    <source>
        <dbReference type="Pfam" id="PF20655"/>
    </source>
</evidence>
<dbReference type="InterPro" id="IPR048319">
    <property type="entry name" value="Vps52_CC"/>
</dbReference>
<dbReference type="PANTHER" id="PTHR14190">
    <property type="entry name" value="SUPPRESSOR OF ACTIN MUTATIONS 2/VACUOLAR PROTEIN SORTING 52"/>
    <property type="match status" value="1"/>
</dbReference>
<gene>
    <name evidence="9" type="ORF">FisN_2Lh374</name>
</gene>
<dbReference type="InterPro" id="IPR048361">
    <property type="entry name" value="Vps52_C"/>
</dbReference>
<dbReference type="GO" id="GO:0015031">
    <property type="term" value="P:protein transport"/>
    <property type="evidence" value="ECO:0007669"/>
    <property type="project" value="UniProtKB-KW"/>
</dbReference>
<dbReference type="Pfam" id="PF04129">
    <property type="entry name" value="Vps52_CC"/>
    <property type="match status" value="1"/>
</dbReference>
<evidence type="ECO:0000256" key="3">
    <source>
        <dbReference type="ARBA" id="ARBA00022448"/>
    </source>
</evidence>
<feature type="domain" description="Vps52 C-terminal" evidence="8">
    <location>
        <begin position="281"/>
        <end position="513"/>
    </location>
</feature>
<dbReference type="GO" id="GO:0005829">
    <property type="term" value="C:cytosol"/>
    <property type="evidence" value="ECO:0007669"/>
    <property type="project" value="GOC"/>
</dbReference>